<name>A0A239T918_9FIRM</name>
<dbReference type="RefSeq" id="WP_027889525.1">
    <property type="nucleotide sequence ID" value="NZ_LT906446.1"/>
</dbReference>
<dbReference type="eggNOG" id="COG1452">
    <property type="taxonomic scope" value="Bacteria"/>
</dbReference>
<protein>
    <submittedName>
        <fullName evidence="1">Organic solvent tolerance protein OstA</fullName>
    </submittedName>
</protein>
<accession>A0A239T918</accession>
<keyword evidence="2" id="KW-1185">Reference proteome</keyword>
<dbReference type="GO" id="GO:1990351">
    <property type="term" value="C:transporter complex"/>
    <property type="evidence" value="ECO:0007669"/>
    <property type="project" value="TreeGrafter"/>
</dbReference>
<gene>
    <name evidence="1" type="ORF">SAMEA4364220_00025</name>
</gene>
<dbReference type="PANTHER" id="PTHR30189">
    <property type="entry name" value="LPS-ASSEMBLY PROTEIN"/>
    <property type="match status" value="1"/>
</dbReference>
<evidence type="ECO:0000313" key="2">
    <source>
        <dbReference type="Proteomes" id="UP000215383"/>
    </source>
</evidence>
<dbReference type="GO" id="GO:0009279">
    <property type="term" value="C:cell outer membrane"/>
    <property type="evidence" value="ECO:0007669"/>
    <property type="project" value="TreeGrafter"/>
</dbReference>
<dbReference type="PANTHER" id="PTHR30189:SF1">
    <property type="entry name" value="LPS-ASSEMBLY PROTEIN LPTD"/>
    <property type="match status" value="1"/>
</dbReference>
<dbReference type="AlphaFoldDB" id="A0A239T918"/>
<dbReference type="EMBL" id="LT906446">
    <property type="protein sequence ID" value="SNU93558.1"/>
    <property type="molecule type" value="Genomic_DNA"/>
</dbReference>
<reference evidence="1 2" key="1">
    <citation type="submission" date="2017-06" db="EMBL/GenBank/DDBJ databases">
        <authorList>
            <consortium name="Pathogen Informatics"/>
        </authorList>
    </citation>
    <scope>NUCLEOTIDE SEQUENCE [LARGE SCALE GENOMIC DNA]</scope>
    <source>
        <strain evidence="1 2">NCTC10570</strain>
    </source>
</reference>
<dbReference type="Proteomes" id="UP000215383">
    <property type="component" value="Chromosome 1"/>
</dbReference>
<dbReference type="GeneID" id="78506073"/>
<organism evidence="1 2">
    <name type="scientific">Megamonas hypermegale</name>
    <dbReference type="NCBI Taxonomy" id="158847"/>
    <lineage>
        <taxon>Bacteria</taxon>
        <taxon>Bacillati</taxon>
        <taxon>Bacillota</taxon>
        <taxon>Negativicutes</taxon>
        <taxon>Selenomonadales</taxon>
        <taxon>Selenomonadaceae</taxon>
        <taxon>Megamonas</taxon>
    </lineage>
</organism>
<sequence>MKIESKILLALSFSAISLCTYQGQVFASDTDVEILNFVEDQRKEQREEAKNTEIKDFKEELDAEYARDGIVINDSEKAPIIFEGKDIMYNSVTGDVYGKGDVKITQNYSRMTTEDAQGNLNSGDVKIPQKAHMMQVANPTLNINSEKTQYNYNEKTGVMEGLKGRIDNRYVSGEQVEFYPDYYVIYNGTMTRCPAKKPDYYLSADKIEIYPDDHMVAYNAKFYIKGQVVYQTKEYRTKIGANSDGKEDWMPFRIRWNDDDGLTIGYNYNQEIVDNVNAYANLKYTTKHDMRNVYGVGWSNAGSSFNIESGKYEDDDDIWLKKEIAYIYNYGQRIGDTPLRFNLRNEYGLWEEYGKKSWHREHNLSLYHDPIRLDENGKVRLFPSIGYKLVHEDYDDSNYNSLYYDVTLLSEFNDRLAGYLGYHYSRVSQENTLFDYGLNDYSKKVSAGFSYTIDDKNRIVVATGYDASDSLRIRDLDYYWYHDWHCVETELKYEQKKDKWSLHFNFLNF</sequence>
<evidence type="ECO:0000313" key="1">
    <source>
        <dbReference type="EMBL" id="SNU93558.1"/>
    </source>
</evidence>
<proteinExistence type="predicted"/>
<dbReference type="InterPro" id="IPR050218">
    <property type="entry name" value="LptD"/>
</dbReference>